<gene>
    <name evidence="1" type="ORF">CLV71_106267</name>
</gene>
<dbReference type="AlphaFoldDB" id="A0A4V3FTD7"/>
<keyword evidence="2" id="KW-1185">Reference proteome</keyword>
<reference evidence="1 2" key="1">
    <citation type="submission" date="2019-03" db="EMBL/GenBank/DDBJ databases">
        <title>Genomic Encyclopedia of Archaeal and Bacterial Type Strains, Phase II (KMG-II): from individual species to whole genera.</title>
        <authorList>
            <person name="Goeker M."/>
        </authorList>
    </citation>
    <scope>NUCLEOTIDE SEQUENCE [LARGE SCALE GENOMIC DNA]</scope>
    <source>
        <strain evidence="1 2">DSM 45499</strain>
    </source>
</reference>
<comment type="caution">
    <text evidence="1">The sequence shown here is derived from an EMBL/GenBank/DDBJ whole genome shotgun (WGS) entry which is preliminary data.</text>
</comment>
<protein>
    <submittedName>
        <fullName evidence="1">Uncharacterized protein</fullName>
    </submittedName>
</protein>
<sequence>MPYLATRVFCRAATSQRPSSFTSTYNAFMAWSAAGWSEADKVSVSGGSETIRGGRGKLPVTEEQLATIATGFKVRLG</sequence>
<evidence type="ECO:0000313" key="1">
    <source>
        <dbReference type="EMBL" id="TDV50921.1"/>
    </source>
</evidence>
<evidence type="ECO:0000313" key="2">
    <source>
        <dbReference type="Proteomes" id="UP000294927"/>
    </source>
</evidence>
<name>A0A4V3FTD7_9PSEU</name>
<accession>A0A4V3FTD7</accession>
<organism evidence="1 2">
    <name type="scientific">Actinophytocola oryzae</name>
    <dbReference type="NCBI Taxonomy" id="502181"/>
    <lineage>
        <taxon>Bacteria</taxon>
        <taxon>Bacillati</taxon>
        <taxon>Actinomycetota</taxon>
        <taxon>Actinomycetes</taxon>
        <taxon>Pseudonocardiales</taxon>
        <taxon>Pseudonocardiaceae</taxon>
    </lineage>
</organism>
<dbReference type="Proteomes" id="UP000294927">
    <property type="component" value="Unassembled WGS sequence"/>
</dbReference>
<dbReference type="EMBL" id="SOCP01000006">
    <property type="protein sequence ID" value="TDV50921.1"/>
    <property type="molecule type" value="Genomic_DNA"/>
</dbReference>
<dbReference type="RefSeq" id="WP_166664160.1">
    <property type="nucleotide sequence ID" value="NZ_SOCP01000006.1"/>
</dbReference>
<proteinExistence type="predicted"/>